<evidence type="ECO:0000256" key="1">
    <source>
        <dbReference type="SAM" id="Phobius"/>
    </source>
</evidence>
<name>A0A517SH66_9PLAN</name>
<evidence type="ECO:0000313" key="2">
    <source>
        <dbReference type="EMBL" id="QDT55466.1"/>
    </source>
</evidence>
<evidence type="ECO:0000313" key="3">
    <source>
        <dbReference type="Proteomes" id="UP000315700"/>
    </source>
</evidence>
<gene>
    <name evidence="2" type="ORF">Pan44_35090</name>
</gene>
<dbReference type="RefSeq" id="WP_145031284.1">
    <property type="nucleotide sequence ID" value="NZ_CP036271.1"/>
</dbReference>
<dbReference type="AlphaFoldDB" id="A0A517SH66"/>
<feature type="transmembrane region" description="Helical" evidence="1">
    <location>
        <begin position="78"/>
        <end position="99"/>
    </location>
</feature>
<organism evidence="2 3">
    <name type="scientific">Caulifigura coniformis</name>
    <dbReference type="NCBI Taxonomy" id="2527983"/>
    <lineage>
        <taxon>Bacteria</taxon>
        <taxon>Pseudomonadati</taxon>
        <taxon>Planctomycetota</taxon>
        <taxon>Planctomycetia</taxon>
        <taxon>Planctomycetales</taxon>
        <taxon>Planctomycetaceae</taxon>
        <taxon>Caulifigura</taxon>
    </lineage>
</organism>
<dbReference type="Proteomes" id="UP000315700">
    <property type="component" value="Chromosome"/>
</dbReference>
<sequence>MRFPLLLAGPSGFADPLIAALTIFLLAALIGAKLFSETTAQTLAARLSLLVGLAGAGALGAIVVAAGSGGLFGRTAGVIAVALATTAAVAGFLTTHTLVKGQTTKETP</sequence>
<accession>A0A517SH66</accession>
<feature type="transmembrane region" description="Helical" evidence="1">
    <location>
        <begin position="16"/>
        <end position="35"/>
    </location>
</feature>
<keyword evidence="1" id="KW-1133">Transmembrane helix</keyword>
<feature type="transmembrane region" description="Helical" evidence="1">
    <location>
        <begin position="47"/>
        <end position="72"/>
    </location>
</feature>
<dbReference type="KEGG" id="ccos:Pan44_35090"/>
<dbReference type="InParanoid" id="A0A517SH66"/>
<reference evidence="2 3" key="1">
    <citation type="submission" date="2019-02" db="EMBL/GenBank/DDBJ databases">
        <title>Deep-cultivation of Planctomycetes and their phenomic and genomic characterization uncovers novel biology.</title>
        <authorList>
            <person name="Wiegand S."/>
            <person name="Jogler M."/>
            <person name="Boedeker C."/>
            <person name="Pinto D."/>
            <person name="Vollmers J."/>
            <person name="Rivas-Marin E."/>
            <person name="Kohn T."/>
            <person name="Peeters S.H."/>
            <person name="Heuer A."/>
            <person name="Rast P."/>
            <person name="Oberbeckmann S."/>
            <person name="Bunk B."/>
            <person name="Jeske O."/>
            <person name="Meyerdierks A."/>
            <person name="Storesund J.E."/>
            <person name="Kallscheuer N."/>
            <person name="Luecker S."/>
            <person name="Lage O.M."/>
            <person name="Pohl T."/>
            <person name="Merkel B.J."/>
            <person name="Hornburger P."/>
            <person name="Mueller R.-W."/>
            <person name="Bruemmer F."/>
            <person name="Labrenz M."/>
            <person name="Spormann A.M."/>
            <person name="Op den Camp H."/>
            <person name="Overmann J."/>
            <person name="Amann R."/>
            <person name="Jetten M.S.M."/>
            <person name="Mascher T."/>
            <person name="Medema M.H."/>
            <person name="Devos D.P."/>
            <person name="Kaster A.-K."/>
            <person name="Ovreas L."/>
            <person name="Rohde M."/>
            <person name="Galperin M.Y."/>
            <person name="Jogler C."/>
        </authorList>
    </citation>
    <scope>NUCLEOTIDE SEQUENCE [LARGE SCALE GENOMIC DNA]</scope>
    <source>
        <strain evidence="2 3">Pan44</strain>
    </source>
</reference>
<protein>
    <submittedName>
        <fullName evidence="2">Uncharacterized protein</fullName>
    </submittedName>
</protein>
<keyword evidence="1" id="KW-0472">Membrane</keyword>
<keyword evidence="3" id="KW-1185">Reference proteome</keyword>
<dbReference type="EMBL" id="CP036271">
    <property type="protein sequence ID" value="QDT55466.1"/>
    <property type="molecule type" value="Genomic_DNA"/>
</dbReference>
<proteinExistence type="predicted"/>
<keyword evidence="1" id="KW-0812">Transmembrane</keyword>